<feature type="transmembrane region" description="Helical" evidence="1">
    <location>
        <begin position="57"/>
        <end position="78"/>
    </location>
</feature>
<dbReference type="OrthoDB" id="4960523at2"/>
<dbReference type="AlphaFoldDB" id="A0A495DCX2"/>
<name>A0A495DCX2_9PROT</name>
<dbReference type="EMBL" id="RBIM01000003">
    <property type="protein sequence ID" value="RKR00132.1"/>
    <property type="molecule type" value="Genomic_DNA"/>
</dbReference>
<dbReference type="InterPro" id="IPR021484">
    <property type="entry name" value="DUF3137"/>
</dbReference>
<comment type="caution">
    <text evidence="2">The sequence shown here is derived from an EMBL/GenBank/DDBJ whole genome shotgun (WGS) entry which is preliminary data.</text>
</comment>
<evidence type="ECO:0000313" key="3">
    <source>
        <dbReference type="Proteomes" id="UP000273675"/>
    </source>
</evidence>
<sequence length="323" mass="36443">MDARFSRLWDDKLEPWLSGLEGDRLRFVRLRWYWTTGGVALGAAFATVLAYQGAEAVPIIMALIIGPFLGYMIGSHALHKMSKRIKLELNSTIAGALGLVYRPKPQSPARFDRLRDFGLLPSSTRQAFEDHYSGTQDGCDFELYEAHLEQRRRSNKRTYYVTVFRGVIIRINFPRKVEGITVITRDQGWFNGLQAFGRSFGGNKLERIGLVDPVFEKAFEVYGNDQVLARYMLTPSFMERLLALETSLKGKNVRAAFDQYSGEGELLIAAETGNLFEIGSMSTPLTQPGRFTRIVEELGHVTGLIDLLIAPAKLDEHEERQGE</sequence>
<evidence type="ECO:0000313" key="2">
    <source>
        <dbReference type="EMBL" id="RKR00132.1"/>
    </source>
</evidence>
<proteinExistence type="predicted"/>
<dbReference type="RefSeq" id="WP_121210518.1">
    <property type="nucleotide sequence ID" value="NZ_RBIM01000003.1"/>
</dbReference>
<evidence type="ECO:0000256" key="1">
    <source>
        <dbReference type="SAM" id="Phobius"/>
    </source>
</evidence>
<dbReference type="Pfam" id="PF11335">
    <property type="entry name" value="DUF3137"/>
    <property type="match status" value="1"/>
</dbReference>
<accession>A0A495DCX2</accession>
<dbReference type="Proteomes" id="UP000273675">
    <property type="component" value="Unassembled WGS sequence"/>
</dbReference>
<keyword evidence="1" id="KW-1133">Transmembrane helix</keyword>
<reference evidence="2 3" key="1">
    <citation type="submission" date="2018-10" db="EMBL/GenBank/DDBJ databases">
        <title>Genomic Encyclopedia of Type Strains, Phase IV (KMG-IV): sequencing the most valuable type-strain genomes for metagenomic binning, comparative biology and taxonomic classification.</title>
        <authorList>
            <person name="Goeker M."/>
        </authorList>
    </citation>
    <scope>NUCLEOTIDE SEQUENCE [LARGE SCALE GENOMIC DNA]</scope>
    <source>
        <strain evidence="2 3">DSM 4734</strain>
    </source>
</reference>
<organism evidence="2 3">
    <name type="scientific">Maricaulis maris</name>
    <dbReference type="NCBI Taxonomy" id="74318"/>
    <lineage>
        <taxon>Bacteria</taxon>
        <taxon>Pseudomonadati</taxon>
        <taxon>Pseudomonadota</taxon>
        <taxon>Alphaproteobacteria</taxon>
        <taxon>Maricaulales</taxon>
        <taxon>Maricaulaceae</taxon>
        <taxon>Maricaulis</taxon>
    </lineage>
</organism>
<keyword evidence="1" id="KW-0472">Membrane</keyword>
<gene>
    <name evidence="2" type="ORF">C7435_1332</name>
</gene>
<protein>
    <submittedName>
        <fullName evidence="2">Uncharacterized protein DUF3137</fullName>
    </submittedName>
</protein>
<keyword evidence="1" id="KW-0812">Transmembrane</keyword>
<feature type="transmembrane region" description="Helical" evidence="1">
    <location>
        <begin position="32"/>
        <end position="51"/>
    </location>
</feature>